<gene>
    <name evidence="1" type="ORF">BDA96_06G162800</name>
</gene>
<accession>A0A921QRU7</accession>
<dbReference type="Proteomes" id="UP000807115">
    <property type="component" value="Chromosome 6"/>
</dbReference>
<protein>
    <submittedName>
        <fullName evidence="1">Uncharacterized protein</fullName>
    </submittedName>
</protein>
<dbReference type="EMBL" id="CM027685">
    <property type="protein sequence ID" value="KAG0526638.1"/>
    <property type="molecule type" value="Genomic_DNA"/>
</dbReference>
<dbReference type="AlphaFoldDB" id="A0A921QRU7"/>
<reference evidence="1" key="2">
    <citation type="submission" date="2020-10" db="EMBL/GenBank/DDBJ databases">
        <authorList>
            <person name="Cooper E.A."/>
            <person name="Brenton Z.W."/>
            <person name="Flinn B.S."/>
            <person name="Jenkins J."/>
            <person name="Shu S."/>
            <person name="Flowers D."/>
            <person name="Luo F."/>
            <person name="Wang Y."/>
            <person name="Xia P."/>
            <person name="Barry K."/>
            <person name="Daum C."/>
            <person name="Lipzen A."/>
            <person name="Yoshinaga Y."/>
            <person name="Schmutz J."/>
            <person name="Saski C."/>
            <person name="Vermerris W."/>
            <person name="Kresovich S."/>
        </authorList>
    </citation>
    <scope>NUCLEOTIDE SEQUENCE</scope>
</reference>
<comment type="caution">
    <text evidence="1">The sequence shown here is derived from an EMBL/GenBank/DDBJ whole genome shotgun (WGS) entry which is preliminary data.</text>
</comment>
<reference evidence="1" key="1">
    <citation type="journal article" date="2019" name="BMC Genomics">
        <title>A new reference genome for Sorghum bicolor reveals high levels of sequence similarity between sweet and grain genotypes: implications for the genetics of sugar metabolism.</title>
        <authorList>
            <person name="Cooper E.A."/>
            <person name="Brenton Z.W."/>
            <person name="Flinn B.S."/>
            <person name="Jenkins J."/>
            <person name="Shu S."/>
            <person name="Flowers D."/>
            <person name="Luo F."/>
            <person name="Wang Y."/>
            <person name="Xia P."/>
            <person name="Barry K."/>
            <person name="Daum C."/>
            <person name="Lipzen A."/>
            <person name="Yoshinaga Y."/>
            <person name="Schmutz J."/>
            <person name="Saski C."/>
            <person name="Vermerris W."/>
            <person name="Kresovich S."/>
        </authorList>
    </citation>
    <scope>NUCLEOTIDE SEQUENCE</scope>
</reference>
<evidence type="ECO:0000313" key="1">
    <source>
        <dbReference type="EMBL" id="KAG0526638.1"/>
    </source>
</evidence>
<evidence type="ECO:0000313" key="2">
    <source>
        <dbReference type="Proteomes" id="UP000807115"/>
    </source>
</evidence>
<proteinExistence type="predicted"/>
<name>A0A921QRU7_SORBI</name>
<sequence length="148" mass="15129">MATMASALLRAARARDASRSAAVAATRAAEMASRSARAGAAAAAATRAAAMASRSARAAGVAAAAARAAAARCRGDSGVILRIKSCPSCPGLENGSTKPRDDALSYTSPCADYYAKLTWSRMKLYGPYTSAGRVALSFVCDKYCPIID</sequence>
<organism evidence="1 2">
    <name type="scientific">Sorghum bicolor</name>
    <name type="common">Sorghum</name>
    <name type="synonym">Sorghum vulgare</name>
    <dbReference type="NCBI Taxonomy" id="4558"/>
    <lineage>
        <taxon>Eukaryota</taxon>
        <taxon>Viridiplantae</taxon>
        <taxon>Streptophyta</taxon>
        <taxon>Embryophyta</taxon>
        <taxon>Tracheophyta</taxon>
        <taxon>Spermatophyta</taxon>
        <taxon>Magnoliopsida</taxon>
        <taxon>Liliopsida</taxon>
        <taxon>Poales</taxon>
        <taxon>Poaceae</taxon>
        <taxon>PACMAD clade</taxon>
        <taxon>Panicoideae</taxon>
        <taxon>Andropogonodae</taxon>
        <taxon>Andropogoneae</taxon>
        <taxon>Sorghinae</taxon>
        <taxon>Sorghum</taxon>
    </lineage>
</organism>